<dbReference type="PANTHER" id="PTHR13258">
    <property type="entry name" value="SYNDETIN"/>
    <property type="match status" value="1"/>
</dbReference>
<accession>A0A0S4KHU7</accession>
<evidence type="ECO:0000259" key="5">
    <source>
        <dbReference type="Pfam" id="PF10475"/>
    </source>
</evidence>
<feature type="compositionally biased region" description="Low complexity" evidence="4">
    <location>
        <begin position="722"/>
        <end position="734"/>
    </location>
</feature>
<proteinExistence type="predicted"/>
<evidence type="ECO:0000256" key="2">
    <source>
        <dbReference type="ARBA" id="ARBA00022927"/>
    </source>
</evidence>
<dbReference type="OMA" id="HEVLHVC"/>
<protein>
    <recommendedName>
        <fullName evidence="5">Vacuolar protein sorting-associated protein 54 N-terminal domain-containing protein</fullName>
    </recommendedName>
</protein>
<dbReference type="EMBL" id="CYKH01001954">
    <property type="protein sequence ID" value="CUI15247.1"/>
    <property type="molecule type" value="Genomic_DNA"/>
</dbReference>
<dbReference type="PANTHER" id="PTHR13258:SF0">
    <property type="entry name" value="SYNDETIN"/>
    <property type="match status" value="1"/>
</dbReference>
<evidence type="ECO:0000256" key="4">
    <source>
        <dbReference type="SAM" id="MobiDB-lite"/>
    </source>
</evidence>
<dbReference type="AlphaFoldDB" id="A0A0S4KHU7"/>
<organism evidence="6 7">
    <name type="scientific">Bodo saltans</name>
    <name type="common">Flagellated protozoan</name>
    <dbReference type="NCBI Taxonomy" id="75058"/>
    <lineage>
        <taxon>Eukaryota</taxon>
        <taxon>Discoba</taxon>
        <taxon>Euglenozoa</taxon>
        <taxon>Kinetoplastea</taxon>
        <taxon>Metakinetoplastina</taxon>
        <taxon>Eubodonida</taxon>
        <taxon>Bodonidae</taxon>
        <taxon>Bodo</taxon>
    </lineage>
</organism>
<keyword evidence="7" id="KW-1185">Reference proteome</keyword>
<keyword evidence="3" id="KW-0175">Coiled coil</keyword>
<evidence type="ECO:0000313" key="6">
    <source>
        <dbReference type="EMBL" id="CUI15247.1"/>
    </source>
</evidence>
<dbReference type="GO" id="GO:0000149">
    <property type="term" value="F:SNARE binding"/>
    <property type="evidence" value="ECO:0007669"/>
    <property type="project" value="TreeGrafter"/>
</dbReference>
<feature type="region of interest" description="Disordered" evidence="4">
    <location>
        <begin position="717"/>
        <end position="738"/>
    </location>
</feature>
<name>A0A0S4KHU7_BODSA</name>
<dbReference type="InterPro" id="IPR019515">
    <property type="entry name" value="VPS54_N"/>
</dbReference>
<reference evidence="7" key="1">
    <citation type="submission" date="2015-09" db="EMBL/GenBank/DDBJ databases">
        <authorList>
            <consortium name="Pathogen Informatics"/>
        </authorList>
    </citation>
    <scope>NUCLEOTIDE SEQUENCE [LARGE SCALE GENOMIC DNA]</scope>
    <source>
        <strain evidence="7">Lake Konstanz</strain>
    </source>
</reference>
<dbReference type="InterPro" id="IPR040047">
    <property type="entry name" value="VPS50"/>
</dbReference>
<keyword evidence="2" id="KW-0653">Protein transport</keyword>
<sequence>MEVVQEIGDVAWSGLRLGYAGIAKVADFSLRGAKEGLRLTKTVMKQIPLDKLRVSSANLNVVNKINLRRLFQKRYGTDVKSTASDEVFGADELLEVEEAEEALSDEKVQERVDKKFFDREYDPVRFELTQLQATWADVEEHPQHEVERKNIEDAILDRRQKVHVVGTTLKRRVLDNYTSFVAGIEQIQRVNEDLLSTSATCTDTRERLSAVKVRHVVGGLMIPQLHRRRIHLRELSSIVDVMAEVTRKYRGLQQLIDDGRFVDAVTMLADETNIANVECIKDVSSMRPVLEEWDRFLSSNVTIMTHINDHVGETISSLRSFQELKYRNAMEAARMLGEFDDCIENVVLCLWNNAVQVLMKSLSEVSSVKGEEADIATVIEGIMPDHLCLAVVQLCGKMADYLVLYNSVCKAHMEEINAPRSEETAEFHRKALEFIKPVGQRVGRDLSEKITNVIQYAPWQHVDLDKVLHCFFVMSMLVEAMSVFGLNKDELASVRATVKLYLNQYCTNFYLQKKGSDVHSFMKDDTWEPLRSAPLQTQSVVQPLSPDLYRKSIKEVKQYVNSDSPSAAQIADNPFYTANFMTPQDTSKLVFLRTVGEWAKEDAAREVSPAASPVVSDPKVLPSLTQYTCVVQSTQAAANLMAEAIARIVLRFPPLAAEVLQWCEDLTAFVLICVGDSFVSCSREMLLEDQPHFTSEGRRILRAARENGFNAIASSATNHIMSPSGSPSSPSSSSHRTATTRVCGGVEGLTQVEHMYGLEARCVAVEALQSLLVALRGAVYAVTKLLPVSVVEARNKSLHAFNYVSNEMLQVIMHRMILANFSAPIEKYGAELSKLYSKGIKGDIQVSTSMKTLNDNVASFYQRCPSFPSKNMDELFQMRLVFAIQSLIVQQMSFLVMNKELEDALMNVNKKQMSQTFVMMLKMDAKEFIDRVVDLLPLGGRAVAVPRYIQEFLQPAFEDDFERRLTWIREHHAGYNGDDIANWLCLASRSKKRQLVELLRDLKHSDVIPLFVLRH</sequence>
<gene>
    <name evidence="6" type="ORF">BSAL_33420</name>
</gene>
<evidence type="ECO:0000256" key="3">
    <source>
        <dbReference type="ARBA" id="ARBA00023054"/>
    </source>
</evidence>
<dbReference type="VEuPathDB" id="TriTrypDB:BSAL_33420"/>
<dbReference type="Proteomes" id="UP000051952">
    <property type="component" value="Unassembled WGS sequence"/>
</dbReference>
<dbReference type="Pfam" id="PF10475">
    <property type="entry name" value="Vps54_N"/>
    <property type="match status" value="1"/>
</dbReference>
<dbReference type="GO" id="GO:0015031">
    <property type="term" value="P:protein transport"/>
    <property type="evidence" value="ECO:0007669"/>
    <property type="project" value="UniProtKB-KW"/>
</dbReference>
<evidence type="ECO:0000313" key="7">
    <source>
        <dbReference type="Proteomes" id="UP000051952"/>
    </source>
</evidence>
<dbReference type="GO" id="GO:0032456">
    <property type="term" value="P:endocytic recycling"/>
    <property type="evidence" value="ECO:0007669"/>
    <property type="project" value="InterPro"/>
</dbReference>
<dbReference type="GO" id="GO:0042147">
    <property type="term" value="P:retrograde transport, endosome to Golgi"/>
    <property type="evidence" value="ECO:0007669"/>
    <property type="project" value="InterPro"/>
</dbReference>
<dbReference type="GO" id="GO:0005829">
    <property type="term" value="C:cytosol"/>
    <property type="evidence" value="ECO:0007669"/>
    <property type="project" value="GOC"/>
</dbReference>
<evidence type="ECO:0000256" key="1">
    <source>
        <dbReference type="ARBA" id="ARBA00022448"/>
    </source>
</evidence>
<dbReference type="OrthoDB" id="270484at2759"/>
<dbReference type="GO" id="GO:1990745">
    <property type="term" value="C:EARP complex"/>
    <property type="evidence" value="ECO:0007669"/>
    <property type="project" value="InterPro"/>
</dbReference>
<keyword evidence="1" id="KW-0813">Transport</keyword>
<feature type="domain" description="Vacuolar protein sorting-associated protein 54 N-terminal" evidence="5">
    <location>
        <begin position="111"/>
        <end position="359"/>
    </location>
</feature>